<organism evidence="5 6">
    <name type="scientific">Pneumocystis jirovecii (strain RU7)</name>
    <name type="common">Human pneumocystis pneumonia agent</name>
    <dbReference type="NCBI Taxonomy" id="1408657"/>
    <lineage>
        <taxon>Eukaryota</taxon>
        <taxon>Fungi</taxon>
        <taxon>Dikarya</taxon>
        <taxon>Ascomycota</taxon>
        <taxon>Taphrinomycotina</taxon>
        <taxon>Pneumocystomycetes</taxon>
        <taxon>Pneumocystaceae</taxon>
        <taxon>Pneumocystis</taxon>
    </lineage>
</organism>
<comment type="subcellular location">
    <subcellularLocation>
        <location evidence="1">Mitochondrion</location>
    </subcellularLocation>
</comment>
<evidence type="ECO:0000256" key="3">
    <source>
        <dbReference type="ARBA" id="ARBA00023128"/>
    </source>
</evidence>
<reference evidence="6" key="1">
    <citation type="journal article" date="2016" name="Nat. Commun.">
        <title>Genome analysis of three Pneumocystis species reveals adaptation mechanisms to life exclusively in mammalian hosts.</title>
        <authorList>
            <person name="Ma L."/>
            <person name="Chen Z."/>
            <person name="Huang D.W."/>
            <person name="Kutty G."/>
            <person name="Ishihara M."/>
            <person name="Wang H."/>
            <person name="Abouelleil A."/>
            <person name="Bishop L."/>
            <person name="Davey E."/>
            <person name="Deng R."/>
            <person name="Deng X."/>
            <person name="Fan L."/>
            <person name="Fantoni G."/>
            <person name="Fitzgerald M."/>
            <person name="Gogineni E."/>
            <person name="Goldberg J.M."/>
            <person name="Handley G."/>
            <person name="Hu X."/>
            <person name="Huber C."/>
            <person name="Jiao X."/>
            <person name="Jones K."/>
            <person name="Levin J.Z."/>
            <person name="Liu Y."/>
            <person name="Macdonald P."/>
            <person name="Melnikov A."/>
            <person name="Raley C."/>
            <person name="Sassi M."/>
            <person name="Sherman B.T."/>
            <person name="Song X."/>
            <person name="Sykes S."/>
            <person name="Tran B."/>
            <person name="Walsh L."/>
            <person name="Xia Y."/>
            <person name="Yang J."/>
            <person name="Young S."/>
            <person name="Zeng Q."/>
            <person name="Zheng X."/>
            <person name="Stephens R."/>
            <person name="Nusbaum C."/>
            <person name="Birren B.W."/>
            <person name="Azadi P."/>
            <person name="Lempicki R.A."/>
            <person name="Cuomo C.A."/>
            <person name="Kovacs J.A."/>
        </authorList>
    </citation>
    <scope>NUCLEOTIDE SEQUENCE [LARGE SCALE GENOMIC DNA]</scope>
    <source>
        <strain evidence="6">RU7</strain>
    </source>
</reference>
<dbReference type="EMBL" id="LFWA01000015">
    <property type="protein sequence ID" value="KTW27219.1"/>
    <property type="molecule type" value="Genomic_DNA"/>
</dbReference>
<dbReference type="RefSeq" id="XP_018228375.1">
    <property type="nucleotide sequence ID" value="XM_018375476.1"/>
</dbReference>
<evidence type="ECO:0000256" key="2">
    <source>
        <dbReference type="ARBA" id="ARBA00006425"/>
    </source>
</evidence>
<sequence length="92" mass="11085">MISISEKPPTKSERQHCWEARDIFFHCLDKNSIINPLTQSEKIRLTCLLEEKTFKNSCAKSWIEYFEKKRVADIQKDNFYKKLNEMNKEQLK</sequence>
<dbReference type="VEuPathDB" id="FungiDB:T551_03213"/>
<dbReference type="InterPro" id="IPR036549">
    <property type="entry name" value="CX6/COA6-like_sf"/>
</dbReference>
<dbReference type="AlphaFoldDB" id="A0A0W4ZFR9"/>
<dbReference type="Gene3D" id="1.10.10.140">
    <property type="entry name" value="Cytochrome c oxidase, subunit VIb"/>
    <property type="match status" value="1"/>
</dbReference>
<proteinExistence type="inferred from homology"/>
<evidence type="ECO:0000256" key="1">
    <source>
        <dbReference type="ARBA" id="ARBA00004173"/>
    </source>
</evidence>
<dbReference type="Pfam" id="PF02297">
    <property type="entry name" value="COX6B"/>
    <property type="match status" value="1"/>
</dbReference>
<dbReference type="Proteomes" id="UP000053447">
    <property type="component" value="Unassembled WGS sequence"/>
</dbReference>
<evidence type="ECO:0000313" key="6">
    <source>
        <dbReference type="Proteomes" id="UP000053447"/>
    </source>
</evidence>
<comment type="similarity">
    <text evidence="2">Belongs to the cytochrome c oxidase subunit 6B family.</text>
</comment>
<keyword evidence="3" id="KW-0496">Mitochondrion</keyword>
<comment type="caution">
    <text evidence="5">The sequence shown here is derived from an EMBL/GenBank/DDBJ whole genome shotgun (WGS) entry which is preliminary data.</text>
</comment>
<accession>A0A0W4ZFR9</accession>
<dbReference type="InterPro" id="IPR048280">
    <property type="entry name" value="COX6B-like"/>
</dbReference>
<dbReference type="SUPFAM" id="SSF47694">
    <property type="entry name" value="Cytochrome c oxidase subunit h"/>
    <property type="match status" value="1"/>
</dbReference>
<dbReference type="STRING" id="1408657.A0A0W4ZFR9"/>
<dbReference type="PANTHER" id="PTHR47677">
    <property type="entry name" value="CYTOCHROME C OXIDASE ASSEMBLY FACTOR 6"/>
    <property type="match status" value="1"/>
</dbReference>
<keyword evidence="4" id="KW-1015">Disulfide bond</keyword>
<dbReference type="PANTHER" id="PTHR47677:SF1">
    <property type="entry name" value="CYTOCHROME C OXIDASE ASSEMBLY FACTOR 6"/>
    <property type="match status" value="1"/>
</dbReference>
<gene>
    <name evidence="5" type="ORF">T551_03213</name>
</gene>
<dbReference type="InterPro" id="IPR048281">
    <property type="entry name" value="COA6_fun"/>
</dbReference>
<evidence type="ECO:0000256" key="4">
    <source>
        <dbReference type="ARBA" id="ARBA00023157"/>
    </source>
</evidence>
<dbReference type="OrthoDB" id="5545577at2759"/>
<keyword evidence="6" id="KW-1185">Reference proteome</keyword>
<name>A0A0W4ZFR9_PNEJ7</name>
<protein>
    <recommendedName>
        <fullName evidence="7">Cytochrome c oxidase assembly factor 6</fullName>
    </recommendedName>
</protein>
<evidence type="ECO:0008006" key="7">
    <source>
        <dbReference type="Google" id="ProtNLM"/>
    </source>
</evidence>
<dbReference type="eggNOG" id="ENOG502S7HF">
    <property type="taxonomic scope" value="Eukaryota"/>
</dbReference>
<evidence type="ECO:0000313" key="5">
    <source>
        <dbReference type="EMBL" id="KTW27219.1"/>
    </source>
</evidence>
<dbReference type="GO" id="GO:0005739">
    <property type="term" value="C:mitochondrion"/>
    <property type="evidence" value="ECO:0007669"/>
    <property type="project" value="UniProtKB-SubCell"/>
</dbReference>
<dbReference type="GeneID" id="28941731"/>